<dbReference type="PATRIC" id="fig|35806.4.peg.3931"/>
<evidence type="ECO:0000313" key="4">
    <source>
        <dbReference type="Proteomes" id="UP000064912"/>
    </source>
</evidence>
<reference evidence="3 4" key="1">
    <citation type="submission" date="2015-02" db="EMBL/GenBank/DDBJ databases">
        <title>Genome sequene of Rhodovulum sulfidophilum DSM 2351.</title>
        <authorList>
            <person name="Nagao N."/>
        </authorList>
    </citation>
    <scope>NUCLEOTIDE SEQUENCE [LARGE SCALE GENOMIC DNA]</scope>
    <source>
        <strain evidence="3 4">DSM 2351</strain>
    </source>
</reference>
<proteinExistence type="predicted"/>
<gene>
    <name evidence="3" type="ORF">NHU_03834</name>
</gene>
<name>A0A0D6B740_RHOSU</name>
<feature type="signal peptide" evidence="2">
    <location>
        <begin position="1"/>
        <end position="23"/>
    </location>
</feature>
<dbReference type="eggNOG" id="ENOG502Z9FT">
    <property type="taxonomic scope" value="Bacteria"/>
</dbReference>
<organism evidence="3 4">
    <name type="scientific">Rhodovulum sulfidophilum</name>
    <name type="common">Rhodobacter sulfidophilus</name>
    <dbReference type="NCBI Taxonomy" id="35806"/>
    <lineage>
        <taxon>Bacteria</taxon>
        <taxon>Pseudomonadati</taxon>
        <taxon>Pseudomonadota</taxon>
        <taxon>Alphaproteobacteria</taxon>
        <taxon>Rhodobacterales</taxon>
        <taxon>Paracoccaceae</taxon>
        <taxon>Rhodovulum</taxon>
    </lineage>
</organism>
<dbReference type="AlphaFoldDB" id="A0A0D6B740"/>
<accession>A0A0D6B740</accession>
<keyword evidence="1" id="KW-0175">Coiled coil</keyword>
<sequence>MTVPFLRPILASTGLAPTCLVLACLAAIAGHPAAAWTLWEAEPPGTALEQHLDRLIEGGEDLTELHDRIEDSRERSGFRLLERSTKGLERDVDALVLEIEKALLQDGNVGAIEEIRRLRAEIAGLGREIEVLRRDLYLARQAAAPDPDETDRIEGRIARREAEMAALEGEVAARKQALQQSFAEAGAALGPEEIDSLTSRADGDDLLRMFAVFDITRKITDELKALMAETSPSPAMQIQYYGVFVVMAELQVMVHREYMRRLDEEYLPALETIKGEIDATVAFARERMTTATPEQQDIYSKNIAANALSLDVIARYERILDRQKARSAEAMEKARSWLDVTYSTYDTAVNSMNVLNFIDETDRLFGEIMTRQLPDLEPFDDTVLRQRFEEISDRVAEIVGNS</sequence>
<keyword evidence="2" id="KW-0732">Signal</keyword>
<protein>
    <submittedName>
        <fullName evidence="3">MJ0042 family finger-like protein</fullName>
    </submittedName>
</protein>
<dbReference type="Gene3D" id="1.10.287.1490">
    <property type="match status" value="1"/>
</dbReference>
<evidence type="ECO:0000313" key="3">
    <source>
        <dbReference type="EMBL" id="BAQ70958.1"/>
    </source>
</evidence>
<dbReference type="PROSITE" id="PS51257">
    <property type="entry name" value="PROKAR_LIPOPROTEIN"/>
    <property type="match status" value="1"/>
</dbReference>
<dbReference type="EMBL" id="AP014800">
    <property type="protein sequence ID" value="BAQ70958.1"/>
    <property type="molecule type" value="Genomic_DNA"/>
</dbReference>
<feature type="coiled-coil region" evidence="1">
    <location>
        <begin position="108"/>
        <end position="170"/>
    </location>
</feature>
<feature type="chain" id="PRO_5002301223" evidence="2">
    <location>
        <begin position="24"/>
        <end position="402"/>
    </location>
</feature>
<dbReference type="KEGG" id="rsu:NHU_03834"/>
<evidence type="ECO:0000256" key="1">
    <source>
        <dbReference type="SAM" id="Coils"/>
    </source>
</evidence>
<evidence type="ECO:0000256" key="2">
    <source>
        <dbReference type="SAM" id="SignalP"/>
    </source>
</evidence>
<dbReference type="Proteomes" id="UP000064912">
    <property type="component" value="Chromosome"/>
</dbReference>